<organism evidence="2 3">
    <name type="scientific">Peptoniphilus grossensis</name>
    <dbReference type="NCBI Taxonomy" id="1465756"/>
    <lineage>
        <taxon>Bacteria</taxon>
        <taxon>Bacillati</taxon>
        <taxon>Bacillota</taxon>
        <taxon>Tissierellia</taxon>
        <taxon>Tissierellales</taxon>
        <taxon>Peptoniphilaceae</taxon>
        <taxon>Peptoniphilus</taxon>
    </lineage>
</organism>
<keyword evidence="1" id="KW-0472">Membrane</keyword>
<proteinExistence type="predicted"/>
<gene>
    <name evidence="2" type="ORF">PV361_03130</name>
</gene>
<keyword evidence="1" id="KW-1133">Transmembrane helix</keyword>
<feature type="transmembrane region" description="Helical" evidence="1">
    <location>
        <begin position="17"/>
        <end position="34"/>
    </location>
</feature>
<evidence type="ECO:0000256" key="1">
    <source>
        <dbReference type="SAM" id="Phobius"/>
    </source>
</evidence>
<dbReference type="RefSeq" id="WP_332086943.1">
    <property type="nucleotide sequence ID" value="NZ_JARBCY010000022.1"/>
</dbReference>
<reference evidence="2 3" key="1">
    <citation type="submission" date="2022-11" db="EMBL/GenBank/DDBJ databases">
        <title>The First Case of Preauricular Fistular Abscess Caused by Peptoniphilus grossensis.</title>
        <authorList>
            <person name="Byun J.-H."/>
        </authorList>
    </citation>
    <scope>NUCLEOTIDE SEQUENCE [LARGE SCALE GENOMIC DNA]</scope>
    <source>
        <strain evidence="2 3">GYB008</strain>
    </source>
</reference>
<evidence type="ECO:0000313" key="2">
    <source>
        <dbReference type="EMBL" id="MEF3317695.1"/>
    </source>
</evidence>
<sequence>MKEKLIKFYDKKDKDKAIILFLIYFFSGILFLSIGEMPKVYMAVAVINIRLVMPFLLGLLIFLPSLFKRRGYFSYLLIFLFIPHLFWIYFLSSNYLFYLPLSLGLIIGFYIKKTVKTQ</sequence>
<evidence type="ECO:0000313" key="3">
    <source>
        <dbReference type="Proteomes" id="UP001328425"/>
    </source>
</evidence>
<name>A0ABU7X8T9_9FIRM</name>
<feature type="transmembrane region" description="Helical" evidence="1">
    <location>
        <begin position="72"/>
        <end position="89"/>
    </location>
</feature>
<dbReference type="Proteomes" id="UP001328425">
    <property type="component" value="Unassembled WGS sequence"/>
</dbReference>
<feature type="transmembrane region" description="Helical" evidence="1">
    <location>
        <begin position="95"/>
        <end position="111"/>
    </location>
</feature>
<protein>
    <submittedName>
        <fullName evidence="2">Uncharacterized protein</fullName>
    </submittedName>
</protein>
<comment type="caution">
    <text evidence="2">The sequence shown here is derived from an EMBL/GenBank/DDBJ whole genome shotgun (WGS) entry which is preliminary data.</text>
</comment>
<feature type="transmembrane region" description="Helical" evidence="1">
    <location>
        <begin position="40"/>
        <end position="63"/>
    </location>
</feature>
<keyword evidence="3" id="KW-1185">Reference proteome</keyword>
<dbReference type="EMBL" id="JARBCY010000022">
    <property type="protein sequence ID" value="MEF3317695.1"/>
    <property type="molecule type" value="Genomic_DNA"/>
</dbReference>
<keyword evidence="1" id="KW-0812">Transmembrane</keyword>
<accession>A0ABU7X8T9</accession>